<accession>A0ABT3CT94</accession>
<gene>
    <name evidence="1" type="ORF">N7U62_09670</name>
</gene>
<sequence>MSQSPYNIKAALEQHMPSFLQLLGNNNISWNRINQIFEEYIQKAKEEFAETQTLITREATFFSIMKSQVTGDGLGAAQFDFYDQLFNDLFHLLSYQERNMLGGTLKSILIQLEKDYLNFIGELAVLYFYKINTDFKLIKVEEKVFDNKNISADFLFSSESLNDQFLIEVVNIHLEQRKSLTQPLLKRLIEKKVMDKLKSKEILLKSNMSLQPLIWCKNYDQVKLVSDFYKLYSTPTQTHKSLSYISLTDKNGKFYHRINFADKILCDYDDFHIIPF</sequence>
<protein>
    <submittedName>
        <fullName evidence="1">Uncharacterized protein</fullName>
    </submittedName>
</protein>
<evidence type="ECO:0000313" key="2">
    <source>
        <dbReference type="Proteomes" id="UP001300692"/>
    </source>
</evidence>
<dbReference type="EMBL" id="JAOYOD010000001">
    <property type="protein sequence ID" value="MCV9386930.1"/>
    <property type="molecule type" value="Genomic_DNA"/>
</dbReference>
<proteinExistence type="predicted"/>
<organism evidence="1 2">
    <name type="scientific">Reichenbachiella ulvae</name>
    <dbReference type="NCBI Taxonomy" id="2980104"/>
    <lineage>
        <taxon>Bacteria</taxon>
        <taxon>Pseudomonadati</taxon>
        <taxon>Bacteroidota</taxon>
        <taxon>Cytophagia</taxon>
        <taxon>Cytophagales</taxon>
        <taxon>Reichenbachiellaceae</taxon>
        <taxon>Reichenbachiella</taxon>
    </lineage>
</organism>
<name>A0ABT3CT94_9BACT</name>
<reference evidence="1 2" key="1">
    <citation type="submission" date="2022-10" db="EMBL/GenBank/DDBJ databases">
        <title>Comparative genomics and taxonomic characterization of three novel marine species of genus Reichenbachiella exhibiting antioxidant and polysaccharide degradation activities.</title>
        <authorList>
            <person name="Muhammad N."/>
            <person name="Lee Y.-J."/>
            <person name="Ko J."/>
            <person name="Kim S.-G."/>
        </authorList>
    </citation>
    <scope>NUCLEOTIDE SEQUENCE [LARGE SCALE GENOMIC DNA]</scope>
    <source>
        <strain evidence="1 2">ABR2-5</strain>
    </source>
</reference>
<dbReference type="Proteomes" id="UP001300692">
    <property type="component" value="Unassembled WGS sequence"/>
</dbReference>
<dbReference type="RefSeq" id="WP_264137761.1">
    <property type="nucleotide sequence ID" value="NZ_JAOYOD010000001.1"/>
</dbReference>
<comment type="caution">
    <text evidence="1">The sequence shown here is derived from an EMBL/GenBank/DDBJ whole genome shotgun (WGS) entry which is preliminary data.</text>
</comment>
<keyword evidence="2" id="KW-1185">Reference proteome</keyword>
<evidence type="ECO:0000313" key="1">
    <source>
        <dbReference type="EMBL" id="MCV9386930.1"/>
    </source>
</evidence>